<dbReference type="GO" id="GO:0016020">
    <property type="term" value="C:membrane"/>
    <property type="evidence" value="ECO:0007669"/>
    <property type="project" value="UniProtKB-SubCell"/>
</dbReference>
<dbReference type="AlphaFoldDB" id="A0A7S2ZMI3"/>
<accession>A0A7S2ZMI3</accession>
<dbReference type="InterPro" id="IPR050324">
    <property type="entry name" value="CDP-alcohol_PTase-I"/>
</dbReference>
<proteinExistence type="inferred from homology"/>
<evidence type="ECO:0000256" key="10">
    <source>
        <dbReference type="RuleBase" id="RU003750"/>
    </source>
</evidence>
<dbReference type="GO" id="GO:0005739">
    <property type="term" value="C:mitochondrion"/>
    <property type="evidence" value="ECO:0007669"/>
    <property type="project" value="TreeGrafter"/>
</dbReference>
<dbReference type="PANTHER" id="PTHR14269:SF60">
    <property type="entry name" value="CARDIOLIPIN SYNTHASE (CMP-FORMING)"/>
    <property type="match status" value="1"/>
</dbReference>
<dbReference type="Gene3D" id="1.20.120.1760">
    <property type="match status" value="1"/>
</dbReference>
<sequence length="262" mass="28485">MPVGLLRPSAVLRRRWDWRGFWWIGPGALRAARLSQASQLGKFSGNHIFLRASHSNPSDSKGKSNFGVPNLLSSMRIACAPALGYLIVADYPQAATAGVVLLGITDYLDGYIARKYDLKTPLGAVLDPLADKVLVSSVFTGLAWKSVIPVWLFCMIIGRDVLLMGGWIVLRRRQLSSKGLGLGHAIDPNVPAVPVKVEYISKANTSLQLVLAAYSVLSLIDNDLDVPVVKNSLVFVVAFTTVASGGRYLYKSMTQSIFKRPS</sequence>
<evidence type="ECO:0008006" key="13">
    <source>
        <dbReference type="Google" id="ProtNLM"/>
    </source>
</evidence>
<evidence type="ECO:0000256" key="9">
    <source>
        <dbReference type="ARBA" id="ARBA00023264"/>
    </source>
</evidence>
<comment type="similarity">
    <text evidence="10">Belongs to the CDP-alcohol phosphatidyltransferase class-I family.</text>
</comment>
<reference evidence="12" key="1">
    <citation type="submission" date="2021-01" db="EMBL/GenBank/DDBJ databases">
        <authorList>
            <person name="Corre E."/>
            <person name="Pelletier E."/>
            <person name="Niang G."/>
            <person name="Scheremetjew M."/>
            <person name="Finn R."/>
            <person name="Kale V."/>
            <person name="Holt S."/>
            <person name="Cochrane G."/>
            <person name="Meng A."/>
            <person name="Brown T."/>
            <person name="Cohen L."/>
        </authorList>
    </citation>
    <scope>NUCLEOTIDE SEQUENCE</scope>
    <source>
        <strain evidence="12">CCMP 769</strain>
    </source>
</reference>
<evidence type="ECO:0000256" key="11">
    <source>
        <dbReference type="SAM" id="Phobius"/>
    </source>
</evidence>
<evidence type="ECO:0000256" key="8">
    <source>
        <dbReference type="ARBA" id="ARBA00023209"/>
    </source>
</evidence>
<keyword evidence="8" id="KW-0594">Phospholipid biosynthesis</keyword>
<dbReference type="GO" id="GO:0032049">
    <property type="term" value="P:cardiolipin biosynthetic process"/>
    <property type="evidence" value="ECO:0007669"/>
    <property type="project" value="TreeGrafter"/>
</dbReference>
<organism evidence="12">
    <name type="scientific">Rhodosorus marinus</name>
    <dbReference type="NCBI Taxonomy" id="101924"/>
    <lineage>
        <taxon>Eukaryota</taxon>
        <taxon>Rhodophyta</taxon>
        <taxon>Stylonematophyceae</taxon>
        <taxon>Stylonematales</taxon>
        <taxon>Stylonemataceae</taxon>
        <taxon>Rhodosorus</taxon>
    </lineage>
</organism>
<dbReference type="GO" id="GO:0043337">
    <property type="term" value="F:cardiolipin synthase (CMP-forming)"/>
    <property type="evidence" value="ECO:0007669"/>
    <property type="project" value="TreeGrafter"/>
</dbReference>
<keyword evidence="5 11" id="KW-1133">Transmembrane helix</keyword>
<evidence type="ECO:0000256" key="6">
    <source>
        <dbReference type="ARBA" id="ARBA00023098"/>
    </source>
</evidence>
<dbReference type="PANTHER" id="PTHR14269">
    <property type="entry name" value="CDP-DIACYLGLYCEROL--GLYCEROL-3-PHOSPHATE 3-PHOSPHATIDYLTRANSFERASE-RELATED"/>
    <property type="match status" value="1"/>
</dbReference>
<evidence type="ECO:0000256" key="4">
    <source>
        <dbReference type="ARBA" id="ARBA00022692"/>
    </source>
</evidence>
<keyword evidence="6" id="KW-0443">Lipid metabolism</keyword>
<dbReference type="PROSITE" id="PS00379">
    <property type="entry name" value="CDP_ALCOHOL_P_TRANSF"/>
    <property type="match status" value="1"/>
</dbReference>
<evidence type="ECO:0000256" key="2">
    <source>
        <dbReference type="ARBA" id="ARBA00022516"/>
    </source>
</evidence>
<evidence type="ECO:0000256" key="5">
    <source>
        <dbReference type="ARBA" id="ARBA00022989"/>
    </source>
</evidence>
<feature type="transmembrane region" description="Helical" evidence="11">
    <location>
        <begin position="150"/>
        <end position="170"/>
    </location>
</feature>
<keyword evidence="9" id="KW-1208">Phospholipid metabolism</keyword>
<keyword evidence="3 10" id="KW-0808">Transferase</keyword>
<name>A0A7S2ZMI3_9RHOD</name>
<evidence type="ECO:0000256" key="1">
    <source>
        <dbReference type="ARBA" id="ARBA00004141"/>
    </source>
</evidence>
<protein>
    <recommendedName>
        <fullName evidence="13">CDP-diacylglycerol--glycerol-3-phosphate 3-phosphatidyltransferase</fullName>
    </recommendedName>
</protein>
<dbReference type="EMBL" id="HBHW01015199">
    <property type="protein sequence ID" value="CAE0043684.1"/>
    <property type="molecule type" value="Transcribed_RNA"/>
</dbReference>
<keyword evidence="4 11" id="KW-0812">Transmembrane</keyword>
<gene>
    <name evidence="12" type="ORF">RMAR00112_LOCUS11659</name>
</gene>
<keyword evidence="7 11" id="KW-0472">Membrane</keyword>
<dbReference type="Pfam" id="PF01066">
    <property type="entry name" value="CDP-OH_P_transf"/>
    <property type="match status" value="1"/>
</dbReference>
<evidence type="ECO:0000256" key="7">
    <source>
        <dbReference type="ARBA" id="ARBA00023136"/>
    </source>
</evidence>
<comment type="subcellular location">
    <subcellularLocation>
        <location evidence="1">Membrane</location>
        <topology evidence="1">Multi-pass membrane protein</topology>
    </subcellularLocation>
</comment>
<dbReference type="InterPro" id="IPR048254">
    <property type="entry name" value="CDP_ALCOHOL_P_TRANSF_CS"/>
</dbReference>
<evidence type="ECO:0000256" key="3">
    <source>
        <dbReference type="ARBA" id="ARBA00022679"/>
    </source>
</evidence>
<keyword evidence="2" id="KW-0444">Lipid biosynthesis</keyword>
<dbReference type="InterPro" id="IPR043130">
    <property type="entry name" value="CDP-OH_PTrfase_TM_dom"/>
</dbReference>
<evidence type="ECO:0000313" key="12">
    <source>
        <dbReference type="EMBL" id="CAE0043684.1"/>
    </source>
</evidence>
<dbReference type="InterPro" id="IPR000462">
    <property type="entry name" value="CDP-OH_P_trans"/>
</dbReference>